<protein>
    <submittedName>
        <fullName evidence="1">Uncharacterized protein</fullName>
    </submittedName>
</protein>
<dbReference type="EMBL" id="LAZR01003443">
    <property type="protein sequence ID" value="KKN18280.1"/>
    <property type="molecule type" value="Genomic_DNA"/>
</dbReference>
<dbReference type="AlphaFoldDB" id="A0A0F9NFJ9"/>
<reference evidence="1" key="1">
    <citation type="journal article" date="2015" name="Nature">
        <title>Complex archaea that bridge the gap between prokaryotes and eukaryotes.</title>
        <authorList>
            <person name="Spang A."/>
            <person name="Saw J.H."/>
            <person name="Jorgensen S.L."/>
            <person name="Zaremba-Niedzwiedzka K."/>
            <person name="Martijn J."/>
            <person name="Lind A.E."/>
            <person name="van Eijk R."/>
            <person name="Schleper C."/>
            <person name="Guy L."/>
            <person name="Ettema T.J."/>
        </authorList>
    </citation>
    <scope>NUCLEOTIDE SEQUENCE</scope>
</reference>
<comment type="caution">
    <text evidence="1">The sequence shown here is derived from an EMBL/GenBank/DDBJ whole genome shotgun (WGS) entry which is preliminary data.</text>
</comment>
<gene>
    <name evidence="1" type="ORF">LCGC14_0957420</name>
</gene>
<accession>A0A0F9NFJ9</accession>
<evidence type="ECO:0000313" key="1">
    <source>
        <dbReference type="EMBL" id="KKN18280.1"/>
    </source>
</evidence>
<proteinExistence type="predicted"/>
<sequence length="95" mass="10797">MPEESVEDKEGMKIRKLVELRTDTAKEYETAMLSRVNEFKVKNAGESQFNDVVQNTIVKAFSTILDLKLQVDKALGEENLKKVRKVIDDILLTGL</sequence>
<name>A0A0F9NFJ9_9ZZZZ</name>
<organism evidence="1">
    <name type="scientific">marine sediment metagenome</name>
    <dbReference type="NCBI Taxonomy" id="412755"/>
    <lineage>
        <taxon>unclassified sequences</taxon>
        <taxon>metagenomes</taxon>
        <taxon>ecological metagenomes</taxon>
    </lineage>
</organism>